<evidence type="ECO:0000256" key="8">
    <source>
        <dbReference type="ARBA" id="ARBA00022840"/>
    </source>
</evidence>
<keyword evidence="7 12" id="KW-0862">Zinc</keyword>
<evidence type="ECO:0000313" key="17">
    <source>
        <dbReference type="Proteomes" id="UP000063234"/>
    </source>
</evidence>
<dbReference type="OrthoDB" id="9801054at2"/>
<protein>
    <submittedName>
        <fullName evidence="16">PP-loop domain protein</fullName>
    </submittedName>
</protein>
<keyword evidence="9" id="KW-0460">Magnesium</keyword>
<dbReference type="InterPro" id="IPR011063">
    <property type="entry name" value="TilS/TtcA_N"/>
</dbReference>
<feature type="binding site" evidence="12">
    <location>
        <position position="22"/>
    </location>
    <ligand>
        <name>Zn(2+)</name>
        <dbReference type="ChEBI" id="CHEBI:29105"/>
        <label>1</label>
    </ligand>
</feature>
<evidence type="ECO:0000313" key="16">
    <source>
        <dbReference type="EMBL" id="BAT71471.1"/>
    </source>
</evidence>
<feature type="binding site" evidence="12">
    <location>
        <position position="25"/>
    </location>
    <ligand>
        <name>Zn(2+)</name>
        <dbReference type="ChEBI" id="CHEBI:29105"/>
        <label>1</label>
    </ligand>
</feature>
<evidence type="ECO:0000256" key="13">
    <source>
        <dbReference type="PIRSR" id="PIRSR004976-51"/>
    </source>
</evidence>
<feature type="binding site" evidence="13">
    <location>
        <position position="163"/>
    </location>
    <ligand>
        <name>ATP</name>
        <dbReference type="ChEBI" id="CHEBI:30616"/>
    </ligand>
</feature>
<dbReference type="Pfam" id="PF01171">
    <property type="entry name" value="ATP_bind_3"/>
    <property type="match status" value="1"/>
</dbReference>
<dbReference type="GO" id="GO:0002143">
    <property type="term" value="P:tRNA wobble position uridine thiolation"/>
    <property type="evidence" value="ECO:0007669"/>
    <property type="project" value="TreeGrafter"/>
</dbReference>
<keyword evidence="11" id="KW-0411">Iron-sulfur</keyword>
<dbReference type="AlphaFoldDB" id="A0A0S3QT17"/>
<dbReference type="KEGG" id="ttk:TST_0665"/>
<keyword evidence="10" id="KW-0408">Iron</keyword>
<feature type="domain" description="tRNA(Ile)-lysidine/2-thiocytidine synthase N-terminal" evidence="14">
    <location>
        <begin position="49"/>
        <end position="175"/>
    </location>
</feature>
<dbReference type="PANTHER" id="PTHR11807">
    <property type="entry name" value="ATPASES OF THE PP SUPERFAMILY-RELATED"/>
    <property type="match status" value="1"/>
</dbReference>
<feature type="binding site" evidence="12">
    <location>
        <position position="291"/>
    </location>
    <ligand>
        <name>Zn(2+)</name>
        <dbReference type="ChEBI" id="CHEBI:29105"/>
        <label>2</label>
    </ligand>
</feature>
<dbReference type="Proteomes" id="UP000063234">
    <property type="component" value="Chromosome"/>
</dbReference>
<feature type="binding site" evidence="13">
    <location>
        <begin position="53"/>
        <end position="55"/>
    </location>
    <ligand>
        <name>ATP</name>
        <dbReference type="ChEBI" id="CHEBI:30616"/>
    </ligand>
</feature>
<dbReference type="GO" id="GO:0051539">
    <property type="term" value="F:4 iron, 4 sulfur cluster binding"/>
    <property type="evidence" value="ECO:0007669"/>
    <property type="project" value="UniProtKB-KW"/>
</dbReference>
<evidence type="ECO:0000259" key="14">
    <source>
        <dbReference type="Pfam" id="PF01171"/>
    </source>
</evidence>
<name>A0A0S3QT17_THET7</name>
<feature type="binding site" evidence="12">
    <location>
        <position position="288"/>
    </location>
    <ligand>
        <name>Zn(2+)</name>
        <dbReference type="ChEBI" id="CHEBI:29105"/>
        <label>2</label>
    </ligand>
</feature>
<dbReference type="InterPro" id="IPR054306">
    <property type="entry name" value="TtuA-like_LIM_N"/>
</dbReference>
<dbReference type="InterPro" id="IPR014729">
    <property type="entry name" value="Rossmann-like_a/b/a_fold"/>
</dbReference>
<dbReference type="GO" id="GO:0046872">
    <property type="term" value="F:metal ion binding"/>
    <property type="evidence" value="ECO:0007669"/>
    <property type="project" value="UniProtKB-KW"/>
</dbReference>
<reference evidence="17" key="1">
    <citation type="journal article" date="2018" name="Science">
        <title>A primordial and reversible TCA cycle in a facultatively chemolithoautotrophic thermophile.</title>
        <authorList>
            <person name="Nunoura T."/>
            <person name="Chikaraishi Y."/>
            <person name="Izaki R."/>
            <person name="Suwa T."/>
            <person name="Sato T."/>
            <person name="Harada T."/>
            <person name="Mori K."/>
            <person name="Kato Y."/>
            <person name="Miyazaki M."/>
            <person name="Shimamura S."/>
            <person name="Yanagawa K."/>
            <person name="Shuto A."/>
            <person name="Ohkouchi N."/>
            <person name="Fujita N."/>
            <person name="Takaki Y."/>
            <person name="Atomi H."/>
            <person name="Takai K."/>
        </authorList>
    </citation>
    <scope>NUCLEOTIDE SEQUENCE [LARGE SCALE GENOMIC DNA]</scope>
    <source>
        <strain evidence="17">DSM 17441 / JCM 13301 / NBRC 103674 / ABI70S6</strain>
    </source>
</reference>
<dbReference type="Gene3D" id="3.40.50.620">
    <property type="entry name" value="HUPs"/>
    <property type="match status" value="1"/>
</dbReference>
<comment type="cofactor">
    <cofactor evidence="1">
        <name>Mg(2+)</name>
        <dbReference type="ChEBI" id="CHEBI:18420"/>
    </cofactor>
</comment>
<dbReference type="PANTHER" id="PTHR11807:SF27">
    <property type="entry name" value="TRNA-5-METHYLURIDINE(54) 2-SULFURTRANSFERASE"/>
    <property type="match status" value="1"/>
</dbReference>
<feature type="binding site" evidence="12">
    <location>
        <position position="276"/>
    </location>
    <ligand>
        <name>Zn(2+)</name>
        <dbReference type="ChEBI" id="CHEBI:29105"/>
        <label>2</label>
    </ligand>
</feature>
<accession>A0A0S3QT17</accession>
<dbReference type="InterPro" id="IPR035107">
    <property type="entry name" value="tRNA_thiolation_TtcA_Ctu1"/>
</dbReference>
<feature type="domain" description="2-thiouridine synthetase TtuA-like N-terminal LIM" evidence="15">
    <location>
        <begin position="2"/>
        <end position="26"/>
    </location>
</feature>
<feature type="binding site" evidence="12">
    <location>
        <position position="3"/>
    </location>
    <ligand>
        <name>Zn(2+)</name>
        <dbReference type="ChEBI" id="CHEBI:29105"/>
        <label>1</label>
    </ligand>
</feature>
<dbReference type="RefSeq" id="WP_068549465.1">
    <property type="nucleotide sequence ID" value="NZ_AP013035.1"/>
</dbReference>
<feature type="binding site" evidence="12">
    <location>
        <position position="279"/>
    </location>
    <ligand>
        <name>Zn(2+)</name>
        <dbReference type="ChEBI" id="CHEBI:29105"/>
        <label>2</label>
    </ligand>
</feature>
<evidence type="ECO:0000256" key="5">
    <source>
        <dbReference type="ARBA" id="ARBA00022723"/>
    </source>
</evidence>
<evidence type="ECO:0000256" key="3">
    <source>
        <dbReference type="ARBA" id="ARBA00022485"/>
    </source>
</evidence>
<proteinExistence type="predicted"/>
<gene>
    <name evidence="16" type="ORF">TST_0665</name>
</gene>
<evidence type="ECO:0000256" key="11">
    <source>
        <dbReference type="ARBA" id="ARBA00023014"/>
    </source>
</evidence>
<keyword evidence="8 13" id="KW-0067">ATP-binding</keyword>
<dbReference type="SUPFAM" id="SSF52402">
    <property type="entry name" value="Adenine nucleotide alpha hydrolases-like"/>
    <property type="match status" value="1"/>
</dbReference>
<keyword evidence="3" id="KW-0004">4Fe-4S</keyword>
<dbReference type="PATRIC" id="fig|1298851.3.peg.692"/>
<keyword evidence="4" id="KW-0808">Transferase</keyword>
<organism evidence="16 17">
    <name type="scientific">Thermosulfidibacter takaii (strain DSM 17441 / JCM 13301 / NBRC 103674 / ABI70S6)</name>
    <dbReference type="NCBI Taxonomy" id="1298851"/>
    <lineage>
        <taxon>Bacteria</taxon>
        <taxon>Pseudomonadati</taxon>
        <taxon>Thermosulfidibacterota</taxon>
        <taxon>Thermosulfidibacteria</taxon>
        <taxon>Thermosulfidibacterales</taxon>
        <taxon>Thermosulfidibacteraceae</taxon>
    </lineage>
</organism>
<feature type="binding site" evidence="12">
    <location>
        <position position="6"/>
    </location>
    <ligand>
        <name>Zn(2+)</name>
        <dbReference type="ChEBI" id="CHEBI:29105"/>
        <label>1</label>
    </ligand>
</feature>
<keyword evidence="5 12" id="KW-0479">Metal-binding</keyword>
<evidence type="ECO:0000256" key="1">
    <source>
        <dbReference type="ARBA" id="ARBA00001946"/>
    </source>
</evidence>
<comment type="cofactor">
    <cofactor evidence="2">
        <name>[4Fe-4S] cluster</name>
        <dbReference type="ChEBI" id="CHEBI:49883"/>
    </cofactor>
</comment>
<dbReference type="GO" id="GO:0005524">
    <property type="term" value="F:ATP binding"/>
    <property type="evidence" value="ECO:0007669"/>
    <property type="project" value="UniProtKB-KW"/>
</dbReference>
<evidence type="ECO:0000256" key="9">
    <source>
        <dbReference type="ARBA" id="ARBA00022842"/>
    </source>
</evidence>
<dbReference type="STRING" id="1298851.TST_0665"/>
<feature type="binding site" evidence="13">
    <location>
        <position position="59"/>
    </location>
    <ligand>
        <name>ATP</name>
        <dbReference type="ChEBI" id="CHEBI:30616"/>
    </ligand>
</feature>
<dbReference type="GO" id="GO:0016740">
    <property type="term" value="F:transferase activity"/>
    <property type="evidence" value="ECO:0007669"/>
    <property type="project" value="UniProtKB-KW"/>
</dbReference>
<dbReference type="GO" id="GO:0000049">
    <property type="term" value="F:tRNA binding"/>
    <property type="evidence" value="ECO:0007669"/>
    <property type="project" value="TreeGrafter"/>
</dbReference>
<evidence type="ECO:0000256" key="12">
    <source>
        <dbReference type="PIRSR" id="PIRSR004976-50"/>
    </source>
</evidence>
<dbReference type="CDD" id="cd01993">
    <property type="entry name" value="TtuA-like"/>
    <property type="match status" value="1"/>
</dbReference>
<dbReference type="FunFam" id="3.40.50.620:FF:000174">
    <property type="entry name" value="ATPase, PP-loop superfamily"/>
    <property type="match status" value="1"/>
</dbReference>
<dbReference type="GO" id="GO:0002144">
    <property type="term" value="C:cytosolic tRNA wobble base thiouridylase complex"/>
    <property type="evidence" value="ECO:0007669"/>
    <property type="project" value="TreeGrafter"/>
</dbReference>
<keyword evidence="6 13" id="KW-0547">Nucleotide-binding</keyword>
<sequence>MRCRICKREAVHRVRSFGIALCEQHLEEFCLKRVKEAIRRYKMFNKKDKVLVAVSGGKDSLVTWDILVKLGFNVTALFIDLGIQEKDHFEKARRVVNSFAEKNGYNFVIFDLKKEFGFTIDDVKKEETRTICAACGIVKRYIMNKFAYENGFTVLATGHNLNDEVAVLLSNLLNWKIGYLARQGPVLPAEGKLVKKVKPLCELTERETGAYAIVCGIEYYSEDCPYSKGATTLVYKRALNMIEYNSPGTKIRFYREFLKIKDSLFKDKESVELKDCPSCGYPTTYPPCAFCRLRERMVS</sequence>
<keyword evidence="17" id="KW-1185">Reference proteome</keyword>
<evidence type="ECO:0000256" key="6">
    <source>
        <dbReference type="ARBA" id="ARBA00022741"/>
    </source>
</evidence>
<feature type="binding site" evidence="13">
    <location>
        <position position="79"/>
    </location>
    <ligand>
        <name>ATP</name>
        <dbReference type="ChEBI" id="CHEBI:30616"/>
    </ligand>
</feature>
<dbReference type="EMBL" id="AP013035">
    <property type="protein sequence ID" value="BAT71471.1"/>
    <property type="molecule type" value="Genomic_DNA"/>
</dbReference>
<dbReference type="PIRSF" id="PIRSF004976">
    <property type="entry name" value="ATPase_YdaO"/>
    <property type="match status" value="1"/>
</dbReference>
<evidence type="ECO:0000256" key="7">
    <source>
        <dbReference type="ARBA" id="ARBA00022833"/>
    </source>
</evidence>
<evidence type="ECO:0000256" key="2">
    <source>
        <dbReference type="ARBA" id="ARBA00001966"/>
    </source>
</evidence>
<evidence type="ECO:0000256" key="4">
    <source>
        <dbReference type="ARBA" id="ARBA00022679"/>
    </source>
</evidence>
<dbReference type="Pfam" id="PF22082">
    <property type="entry name" value="TtuA_LIM_N"/>
    <property type="match status" value="1"/>
</dbReference>
<evidence type="ECO:0000256" key="10">
    <source>
        <dbReference type="ARBA" id="ARBA00023004"/>
    </source>
</evidence>
<evidence type="ECO:0000259" key="15">
    <source>
        <dbReference type="Pfam" id="PF22082"/>
    </source>
</evidence>
<feature type="binding site" evidence="13">
    <location>
        <position position="158"/>
    </location>
    <ligand>
        <name>ATP</name>
        <dbReference type="ChEBI" id="CHEBI:30616"/>
    </ligand>
</feature>